<organism evidence="1 2">
    <name type="scientific">Tolypocladium paradoxum</name>
    <dbReference type="NCBI Taxonomy" id="94208"/>
    <lineage>
        <taxon>Eukaryota</taxon>
        <taxon>Fungi</taxon>
        <taxon>Dikarya</taxon>
        <taxon>Ascomycota</taxon>
        <taxon>Pezizomycotina</taxon>
        <taxon>Sordariomycetes</taxon>
        <taxon>Hypocreomycetidae</taxon>
        <taxon>Hypocreales</taxon>
        <taxon>Ophiocordycipitaceae</taxon>
        <taxon>Tolypocladium</taxon>
    </lineage>
</organism>
<dbReference type="AlphaFoldDB" id="A0A2S4KZ14"/>
<proteinExistence type="predicted"/>
<dbReference type="EMBL" id="PKSG01000446">
    <property type="protein sequence ID" value="POR35430.1"/>
    <property type="molecule type" value="Genomic_DNA"/>
</dbReference>
<name>A0A2S4KZ14_9HYPO</name>
<comment type="caution">
    <text evidence="1">The sequence shown here is derived from an EMBL/GenBank/DDBJ whole genome shotgun (WGS) entry which is preliminary data.</text>
</comment>
<evidence type="ECO:0000313" key="1">
    <source>
        <dbReference type="EMBL" id="POR35430.1"/>
    </source>
</evidence>
<evidence type="ECO:0000313" key="2">
    <source>
        <dbReference type="Proteomes" id="UP000237481"/>
    </source>
</evidence>
<dbReference type="PANTHER" id="PTHR35605">
    <property type="entry name" value="ECP2 EFFECTOR PROTEIN DOMAIN-CONTAINING PROTEIN-RELATED"/>
    <property type="match status" value="1"/>
</dbReference>
<dbReference type="STRING" id="94208.A0A2S4KZ14"/>
<dbReference type="Proteomes" id="UP000237481">
    <property type="component" value="Unassembled WGS sequence"/>
</dbReference>
<dbReference type="OrthoDB" id="3552888at2759"/>
<sequence>MHCAKNFRWHYLPESVSGLPTNDPGPGNCGRASCSYQSAVWKCNNNASAKTLGRFNDVADGAQYVNKKCVCEVRDPYWPKFNAMSSGQAFHRDNWNVIIRRDTDYCQLTDWLWLLESSSIMFNLPLGGIPALVAFSMFPQGLGRRGKC</sequence>
<gene>
    <name evidence="1" type="ORF">TPAR_04375</name>
</gene>
<accession>A0A2S4KZ14</accession>
<reference evidence="1 2" key="1">
    <citation type="submission" date="2018-01" db="EMBL/GenBank/DDBJ databases">
        <title>Harnessing the power of phylogenomics to disentangle the directionality and signatures of interkingdom host jumping in the parasitic fungal genus Tolypocladium.</title>
        <authorList>
            <person name="Quandt C.A."/>
            <person name="Patterson W."/>
            <person name="Spatafora J.W."/>
        </authorList>
    </citation>
    <scope>NUCLEOTIDE SEQUENCE [LARGE SCALE GENOMIC DNA]</scope>
    <source>
        <strain evidence="1 2">NRBC 100945</strain>
    </source>
</reference>
<protein>
    <submittedName>
        <fullName evidence="1">Uncharacterized protein</fullName>
    </submittedName>
</protein>
<dbReference type="PANTHER" id="PTHR35605:SF1">
    <property type="entry name" value="ECP2 EFFECTOR PROTEIN DOMAIN-CONTAINING PROTEIN-RELATED"/>
    <property type="match status" value="1"/>
</dbReference>
<keyword evidence="2" id="KW-1185">Reference proteome</keyword>